<dbReference type="STRING" id="888061.AXF15_03520"/>
<dbReference type="Pfam" id="PF00158">
    <property type="entry name" value="Sigma54_activat"/>
    <property type="match status" value="1"/>
</dbReference>
<evidence type="ECO:0000256" key="6">
    <source>
        <dbReference type="ARBA" id="ARBA00023012"/>
    </source>
</evidence>
<keyword evidence="10" id="KW-0804">Transcription</keyword>
<dbReference type="GO" id="GO:0043565">
    <property type="term" value="F:sequence-specific DNA binding"/>
    <property type="evidence" value="ECO:0007669"/>
    <property type="project" value="InterPro"/>
</dbReference>
<gene>
    <name evidence="14" type="ORF">AXF15_03520</name>
</gene>
<dbReference type="Proteomes" id="UP000063964">
    <property type="component" value="Chromosome"/>
</dbReference>
<dbReference type="GO" id="GO:0005737">
    <property type="term" value="C:cytoplasm"/>
    <property type="evidence" value="ECO:0007669"/>
    <property type="project" value="UniProtKB-SubCell"/>
</dbReference>
<comment type="subcellular location">
    <subcellularLocation>
        <location evidence="1">Cytoplasm</location>
    </subcellularLocation>
</comment>
<dbReference type="SUPFAM" id="SSF52540">
    <property type="entry name" value="P-loop containing nucleoside triphosphate hydrolases"/>
    <property type="match status" value="1"/>
</dbReference>
<evidence type="ECO:0000256" key="8">
    <source>
        <dbReference type="ARBA" id="ARBA00023125"/>
    </source>
</evidence>
<evidence type="ECO:0000256" key="4">
    <source>
        <dbReference type="ARBA" id="ARBA00022741"/>
    </source>
</evidence>
<keyword evidence="7" id="KW-0805">Transcription regulation</keyword>
<dbReference type="Gene3D" id="3.40.50.2300">
    <property type="match status" value="1"/>
</dbReference>
<dbReference type="GO" id="GO:0000160">
    <property type="term" value="P:phosphorelay signal transduction system"/>
    <property type="evidence" value="ECO:0007669"/>
    <property type="project" value="UniProtKB-KW"/>
</dbReference>
<dbReference type="InterPro" id="IPR058031">
    <property type="entry name" value="AAA_lid_NorR"/>
</dbReference>
<evidence type="ECO:0000256" key="1">
    <source>
        <dbReference type="ARBA" id="ARBA00004496"/>
    </source>
</evidence>
<proteinExistence type="predicted"/>
<evidence type="ECO:0000259" key="13">
    <source>
        <dbReference type="PROSITE" id="PS50110"/>
    </source>
</evidence>
<dbReference type="SMART" id="SM00382">
    <property type="entry name" value="AAA"/>
    <property type="match status" value="1"/>
</dbReference>
<dbReference type="CDD" id="cd00009">
    <property type="entry name" value="AAA"/>
    <property type="match status" value="1"/>
</dbReference>
<dbReference type="GO" id="GO:0005524">
    <property type="term" value="F:ATP binding"/>
    <property type="evidence" value="ECO:0007669"/>
    <property type="project" value="UniProtKB-KW"/>
</dbReference>
<protein>
    <submittedName>
        <fullName evidence="14">Fis family transcriptional regulator</fullName>
    </submittedName>
</protein>
<dbReference type="PROSITE" id="PS50110">
    <property type="entry name" value="RESPONSE_REGULATORY"/>
    <property type="match status" value="1"/>
</dbReference>
<dbReference type="PROSITE" id="PS00675">
    <property type="entry name" value="SIGMA54_INTERACT_1"/>
    <property type="match status" value="1"/>
</dbReference>
<keyword evidence="9" id="KW-0010">Activator</keyword>
<evidence type="ECO:0000256" key="3">
    <source>
        <dbReference type="ARBA" id="ARBA00022553"/>
    </source>
</evidence>
<dbReference type="Gene3D" id="1.10.8.60">
    <property type="match status" value="1"/>
</dbReference>
<dbReference type="PANTHER" id="PTHR32071:SF113">
    <property type="entry name" value="ALGINATE BIOSYNTHESIS TRANSCRIPTIONAL REGULATORY PROTEIN ALGB"/>
    <property type="match status" value="1"/>
</dbReference>
<dbReference type="Pfam" id="PF02954">
    <property type="entry name" value="HTH_8"/>
    <property type="match status" value="1"/>
</dbReference>
<dbReference type="SUPFAM" id="SSF52172">
    <property type="entry name" value="CheY-like"/>
    <property type="match status" value="1"/>
</dbReference>
<evidence type="ECO:0000313" key="14">
    <source>
        <dbReference type="EMBL" id="AMD92268.1"/>
    </source>
</evidence>
<keyword evidence="5" id="KW-0067">ATP-binding</keyword>
<keyword evidence="8" id="KW-0238">DNA-binding</keyword>
<feature type="domain" description="Response regulatory" evidence="13">
    <location>
        <begin position="4"/>
        <end position="118"/>
    </location>
</feature>
<evidence type="ECO:0000256" key="11">
    <source>
        <dbReference type="PROSITE-ProRule" id="PRU00169"/>
    </source>
</evidence>
<dbReference type="GO" id="GO:0006355">
    <property type="term" value="P:regulation of DNA-templated transcription"/>
    <property type="evidence" value="ECO:0007669"/>
    <property type="project" value="InterPro"/>
</dbReference>
<dbReference type="SMART" id="SM00448">
    <property type="entry name" value="REC"/>
    <property type="match status" value="1"/>
</dbReference>
<feature type="domain" description="Sigma-54 factor interaction" evidence="12">
    <location>
        <begin position="143"/>
        <end position="372"/>
    </location>
</feature>
<dbReference type="OrthoDB" id="9763792at2"/>
<reference evidence="15" key="1">
    <citation type="submission" date="2016-02" db="EMBL/GenBank/DDBJ databases">
        <authorList>
            <person name="Holder M.E."/>
            <person name="Ajami N.J."/>
            <person name="Petrosino J.F."/>
        </authorList>
    </citation>
    <scope>NUCLEOTIDE SEQUENCE [LARGE SCALE GENOMIC DNA]</scope>
    <source>
        <strain evidence="15">DSM 12838</strain>
    </source>
</reference>
<accession>A0A109W5M8</accession>
<evidence type="ECO:0000256" key="2">
    <source>
        <dbReference type="ARBA" id="ARBA00022490"/>
    </source>
</evidence>
<dbReference type="FunFam" id="1.10.8.60:FF:000014">
    <property type="entry name" value="DNA-binding transcriptional regulator NtrC"/>
    <property type="match status" value="1"/>
</dbReference>
<keyword evidence="15" id="KW-1185">Reference proteome</keyword>
<feature type="modified residue" description="4-aspartylphosphate" evidence="11">
    <location>
        <position position="53"/>
    </location>
</feature>
<dbReference type="EMBL" id="CP014230">
    <property type="protein sequence ID" value="AMD92268.1"/>
    <property type="molecule type" value="Genomic_DNA"/>
</dbReference>
<keyword evidence="3 11" id="KW-0597">Phosphoprotein</keyword>
<evidence type="ECO:0000256" key="5">
    <source>
        <dbReference type="ARBA" id="ARBA00022840"/>
    </source>
</evidence>
<dbReference type="FunFam" id="3.40.50.300:FF:000006">
    <property type="entry name" value="DNA-binding transcriptional regulator NtrC"/>
    <property type="match status" value="1"/>
</dbReference>
<dbReference type="InterPro" id="IPR001789">
    <property type="entry name" value="Sig_transdc_resp-reg_receiver"/>
</dbReference>
<evidence type="ECO:0000256" key="10">
    <source>
        <dbReference type="ARBA" id="ARBA00023163"/>
    </source>
</evidence>
<sequence length="458" mass="51010">MGSQILIIDDEKNYLLILEALLEEEGYTVTALSDPAMALAYLDESEVDVVITDMKMPGMSGQDVLEHVRRNHPHIPVMIMTAFGTIDRAVEAMKSGAFDYITKPFANDDILLSVRKALKLSHAERQNRLLRESLAEKFGKDAIVGNSKAIQDVLALAGRVAPSRSTVLVTGESGTGKELVARALHIASDRKEMPFISVNCMSLSAGLLESELFGHEKGSFTGAVALKRGRFELAQGGTLFLDEIGELSPELQVKLLRVLQERTVERVGGTETIAVDFRLVAATNKNLQEEIAAGRFREDLFYRLNVVNIHLPPLRERREDIPILAGHFLRRFSQENSRQVQGFTPGAVDYLSAYEWPGNVRQLENVIERCVVLATHDVIDVDDLPPELRDEDTQYKSAVDLLPLRINLPDTLEKIEAALIRRAMVHSGFVQVKTAELLNVSKSLLQYKLKKYNIPTKA</sequence>
<keyword evidence="2" id="KW-0963">Cytoplasm</keyword>
<dbReference type="RefSeq" id="WP_066603400.1">
    <property type="nucleotide sequence ID" value="NZ_CP014230.1"/>
</dbReference>
<dbReference type="InterPro" id="IPR011006">
    <property type="entry name" value="CheY-like_superfamily"/>
</dbReference>
<dbReference type="InterPro" id="IPR002197">
    <property type="entry name" value="HTH_Fis"/>
</dbReference>
<dbReference type="InterPro" id="IPR025662">
    <property type="entry name" value="Sigma_54_int_dom_ATP-bd_1"/>
</dbReference>
<evidence type="ECO:0000256" key="9">
    <source>
        <dbReference type="ARBA" id="ARBA00023159"/>
    </source>
</evidence>
<evidence type="ECO:0000256" key="7">
    <source>
        <dbReference type="ARBA" id="ARBA00023015"/>
    </source>
</evidence>
<dbReference type="PROSITE" id="PS00676">
    <property type="entry name" value="SIGMA54_INTERACT_2"/>
    <property type="match status" value="1"/>
</dbReference>
<dbReference type="KEGG" id="doa:AXF15_03520"/>
<dbReference type="Pfam" id="PF25601">
    <property type="entry name" value="AAA_lid_14"/>
    <property type="match status" value="1"/>
</dbReference>
<dbReference type="PRINTS" id="PR01590">
    <property type="entry name" value="HTHFIS"/>
</dbReference>
<dbReference type="PROSITE" id="PS00688">
    <property type="entry name" value="SIGMA54_INTERACT_3"/>
    <property type="match status" value="1"/>
</dbReference>
<dbReference type="InterPro" id="IPR009057">
    <property type="entry name" value="Homeodomain-like_sf"/>
</dbReference>
<dbReference type="FunFam" id="3.40.50.2300:FF:000018">
    <property type="entry name" value="DNA-binding transcriptional regulator NtrC"/>
    <property type="match status" value="1"/>
</dbReference>
<dbReference type="InterPro" id="IPR003593">
    <property type="entry name" value="AAA+_ATPase"/>
</dbReference>
<evidence type="ECO:0000313" key="15">
    <source>
        <dbReference type="Proteomes" id="UP000063964"/>
    </source>
</evidence>
<dbReference type="AlphaFoldDB" id="A0A109W5M8"/>
<dbReference type="InterPro" id="IPR025944">
    <property type="entry name" value="Sigma_54_int_dom_CS"/>
</dbReference>
<dbReference type="Pfam" id="PF00072">
    <property type="entry name" value="Response_reg"/>
    <property type="match status" value="1"/>
</dbReference>
<dbReference type="InterPro" id="IPR025943">
    <property type="entry name" value="Sigma_54_int_dom_ATP-bd_2"/>
</dbReference>
<dbReference type="InterPro" id="IPR027417">
    <property type="entry name" value="P-loop_NTPase"/>
</dbReference>
<evidence type="ECO:0000259" key="12">
    <source>
        <dbReference type="PROSITE" id="PS50045"/>
    </source>
</evidence>
<dbReference type="Gene3D" id="1.10.10.60">
    <property type="entry name" value="Homeodomain-like"/>
    <property type="match status" value="1"/>
</dbReference>
<dbReference type="Gene3D" id="3.40.50.300">
    <property type="entry name" value="P-loop containing nucleotide triphosphate hydrolases"/>
    <property type="match status" value="1"/>
</dbReference>
<dbReference type="PROSITE" id="PS50045">
    <property type="entry name" value="SIGMA54_INTERACT_4"/>
    <property type="match status" value="1"/>
</dbReference>
<name>A0A109W5M8_9BACT</name>
<keyword evidence="6" id="KW-0902">Two-component regulatory system</keyword>
<dbReference type="InterPro" id="IPR002078">
    <property type="entry name" value="Sigma_54_int"/>
</dbReference>
<dbReference type="PANTHER" id="PTHR32071">
    <property type="entry name" value="TRANSCRIPTIONAL REGULATORY PROTEIN"/>
    <property type="match status" value="1"/>
</dbReference>
<dbReference type="SUPFAM" id="SSF46689">
    <property type="entry name" value="Homeodomain-like"/>
    <property type="match status" value="1"/>
</dbReference>
<organism evidence="14 15">
    <name type="scientific">Desulfomicrobium orale DSM 12838</name>
    <dbReference type="NCBI Taxonomy" id="888061"/>
    <lineage>
        <taxon>Bacteria</taxon>
        <taxon>Pseudomonadati</taxon>
        <taxon>Thermodesulfobacteriota</taxon>
        <taxon>Desulfovibrionia</taxon>
        <taxon>Desulfovibrionales</taxon>
        <taxon>Desulfomicrobiaceae</taxon>
        <taxon>Desulfomicrobium</taxon>
    </lineage>
</organism>
<keyword evidence="4" id="KW-0547">Nucleotide-binding</keyword>